<keyword evidence="2" id="KW-0479">Metal-binding</keyword>
<comment type="caution">
    <text evidence="5">The sequence shown here is derived from an EMBL/GenBank/DDBJ whole genome shotgun (WGS) entry which is preliminary data.</text>
</comment>
<gene>
    <name evidence="5" type="ORF">MEDL_56824</name>
</gene>
<feature type="domain" description="DDE Tnp4" evidence="4">
    <location>
        <begin position="134"/>
        <end position="180"/>
    </location>
</feature>
<evidence type="ECO:0000259" key="4">
    <source>
        <dbReference type="Pfam" id="PF13359"/>
    </source>
</evidence>
<evidence type="ECO:0000256" key="2">
    <source>
        <dbReference type="ARBA" id="ARBA00022723"/>
    </source>
</evidence>
<name>A0A8S3UGN2_MYTED</name>
<dbReference type="GO" id="GO:0046872">
    <property type="term" value="F:metal ion binding"/>
    <property type="evidence" value="ECO:0007669"/>
    <property type="project" value="UniProtKB-KW"/>
</dbReference>
<dbReference type="OrthoDB" id="6587225at2759"/>
<dbReference type="AlphaFoldDB" id="A0A8S3UGN2"/>
<protein>
    <recommendedName>
        <fullName evidence="4">DDE Tnp4 domain-containing protein</fullName>
    </recommendedName>
</protein>
<sequence>MAIQKRNADVEEIYGRLNDFGMKTRYDFSDIRISNRRKRILKICKKWSIGSNYTGDGNTADNITNIDNKNKITNEIGVGNFEHSEQKSDWSIGSNNEGNKNSANGNTNICNNQNHNHKNTNVFKAGNVGNNGKKRAFSFISDLWGGNTSDRYITEHSGFLDSIKPGDEIMADRGFTIRDLLTDRRATLVIPPFTKKCKWEKGNDSLQQMLLKESTGN</sequence>
<accession>A0A8S3UGN2</accession>
<evidence type="ECO:0000256" key="1">
    <source>
        <dbReference type="ARBA" id="ARBA00001968"/>
    </source>
</evidence>
<keyword evidence="6" id="KW-1185">Reference proteome</keyword>
<feature type="region of interest" description="Disordered" evidence="3">
    <location>
        <begin position="83"/>
        <end position="115"/>
    </location>
</feature>
<organism evidence="5 6">
    <name type="scientific">Mytilus edulis</name>
    <name type="common">Blue mussel</name>
    <dbReference type="NCBI Taxonomy" id="6550"/>
    <lineage>
        <taxon>Eukaryota</taxon>
        <taxon>Metazoa</taxon>
        <taxon>Spiralia</taxon>
        <taxon>Lophotrochozoa</taxon>
        <taxon>Mollusca</taxon>
        <taxon>Bivalvia</taxon>
        <taxon>Autobranchia</taxon>
        <taxon>Pteriomorphia</taxon>
        <taxon>Mytilida</taxon>
        <taxon>Mytiloidea</taxon>
        <taxon>Mytilidae</taxon>
        <taxon>Mytilinae</taxon>
        <taxon>Mytilus</taxon>
    </lineage>
</organism>
<feature type="compositionally biased region" description="Low complexity" evidence="3">
    <location>
        <begin position="93"/>
        <end position="114"/>
    </location>
</feature>
<evidence type="ECO:0000313" key="5">
    <source>
        <dbReference type="EMBL" id="CAG2244720.1"/>
    </source>
</evidence>
<evidence type="ECO:0000256" key="3">
    <source>
        <dbReference type="SAM" id="MobiDB-lite"/>
    </source>
</evidence>
<proteinExistence type="predicted"/>
<comment type="cofactor">
    <cofactor evidence="1">
        <name>a divalent metal cation</name>
        <dbReference type="ChEBI" id="CHEBI:60240"/>
    </cofactor>
</comment>
<dbReference type="InterPro" id="IPR027806">
    <property type="entry name" value="HARBI1_dom"/>
</dbReference>
<evidence type="ECO:0000313" key="6">
    <source>
        <dbReference type="Proteomes" id="UP000683360"/>
    </source>
</evidence>
<reference evidence="5" key="1">
    <citation type="submission" date="2021-03" db="EMBL/GenBank/DDBJ databases">
        <authorList>
            <person name="Bekaert M."/>
        </authorList>
    </citation>
    <scope>NUCLEOTIDE SEQUENCE</scope>
</reference>
<dbReference type="Proteomes" id="UP000683360">
    <property type="component" value="Unassembled WGS sequence"/>
</dbReference>
<dbReference type="EMBL" id="CAJPWZ010002747">
    <property type="protein sequence ID" value="CAG2244720.1"/>
    <property type="molecule type" value="Genomic_DNA"/>
</dbReference>
<dbReference type="Pfam" id="PF13359">
    <property type="entry name" value="DDE_Tnp_4"/>
    <property type="match status" value="1"/>
</dbReference>
<dbReference type="PANTHER" id="PTHR23080">
    <property type="entry name" value="THAP DOMAIN PROTEIN"/>
    <property type="match status" value="1"/>
</dbReference>